<keyword evidence="2" id="KW-1185">Reference proteome</keyword>
<dbReference type="EMBL" id="BMJI01000006">
    <property type="protein sequence ID" value="GGC89193.1"/>
    <property type="molecule type" value="Genomic_DNA"/>
</dbReference>
<comment type="caution">
    <text evidence="1">The sequence shown here is derived from an EMBL/GenBank/DDBJ whole genome shotgun (WGS) entry which is preliminary data.</text>
</comment>
<protein>
    <submittedName>
        <fullName evidence="1">TIGR03085 family protein</fullName>
    </submittedName>
</protein>
<dbReference type="Proteomes" id="UP000597761">
    <property type="component" value="Unassembled WGS sequence"/>
</dbReference>
<dbReference type="NCBIfam" id="TIGR03083">
    <property type="entry name" value="maleylpyruvate isomerase family mycothiol-dependent enzyme"/>
    <property type="match status" value="1"/>
</dbReference>
<gene>
    <name evidence="1" type="ORF">GCM10011512_15150</name>
</gene>
<evidence type="ECO:0000313" key="1">
    <source>
        <dbReference type="EMBL" id="GGC89193.1"/>
    </source>
</evidence>
<dbReference type="NCBIfam" id="TIGR03085">
    <property type="entry name" value="TIGR03085 family metal-binding protein"/>
    <property type="match status" value="1"/>
</dbReference>
<name>A0ABQ1P5A3_9MICC</name>
<reference evidence="2" key="1">
    <citation type="journal article" date="2019" name="Int. J. Syst. Evol. Microbiol.">
        <title>The Global Catalogue of Microorganisms (GCM) 10K type strain sequencing project: providing services to taxonomists for standard genome sequencing and annotation.</title>
        <authorList>
            <consortium name="The Broad Institute Genomics Platform"/>
            <consortium name="The Broad Institute Genome Sequencing Center for Infectious Disease"/>
            <person name="Wu L."/>
            <person name="Ma J."/>
        </authorList>
    </citation>
    <scope>NUCLEOTIDE SEQUENCE [LARGE SCALE GENOMIC DNA]</scope>
    <source>
        <strain evidence="2">CGMCC 1.15480</strain>
    </source>
</reference>
<dbReference type="InterPro" id="IPR034660">
    <property type="entry name" value="DinB/YfiT-like"/>
</dbReference>
<proteinExistence type="predicted"/>
<accession>A0ABQ1P5A3</accession>
<organism evidence="1 2">
    <name type="scientific">Tersicoccus solisilvae</name>
    <dbReference type="NCBI Taxonomy" id="1882339"/>
    <lineage>
        <taxon>Bacteria</taxon>
        <taxon>Bacillati</taxon>
        <taxon>Actinomycetota</taxon>
        <taxon>Actinomycetes</taxon>
        <taxon>Micrococcales</taxon>
        <taxon>Micrococcaceae</taxon>
        <taxon>Tersicoccus</taxon>
    </lineage>
</organism>
<evidence type="ECO:0000313" key="2">
    <source>
        <dbReference type="Proteomes" id="UP000597761"/>
    </source>
</evidence>
<dbReference type="SUPFAM" id="SSF109854">
    <property type="entry name" value="DinB/YfiT-like putative metalloenzymes"/>
    <property type="match status" value="1"/>
</dbReference>
<dbReference type="InterPro" id="IPR017519">
    <property type="entry name" value="CHP03085"/>
</dbReference>
<dbReference type="InterPro" id="IPR017517">
    <property type="entry name" value="Maleyloyr_isom"/>
</dbReference>
<sequence length="232" mass="25365">MLAPMRNVVPPAFPLGYRATFAVMDFVQLSREALAETLLAAGPGRDTLCEGWRTQELAAHLYLREHRPGAAAGIALPPLAERTERRTRELAATASTQADFAALVERFRREPSLLSPRRLPRLAARVNLLEYFVHTEDVRRAVDEWAPRILDADYEAALWERLVAFASFAYRSSPVGVVLVDPEGYRHVARRAADAVAVTGAPGELLMHASGRRTEALVTVEGSAEAIAALAG</sequence>